<accession>A0ABY6NWM9</accession>
<gene>
    <name evidence="2" type="ORF">RHODO2019_09735</name>
</gene>
<evidence type="ECO:0000313" key="2">
    <source>
        <dbReference type="EMBL" id="UZJ23511.1"/>
    </source>
</evidence>
<evidence type="ECO:0000313" key="3">
    <source>
        <dbReference type="Proteomes" id="UP001164965"/>
    </source>
</evidence>
<protein>
    <recommendedName>
        <fullName evidence="4">Lipoprotein</fullName>
    </recommendedName>
</protein>
<proteinExistence type="predicted"/>
<evidence type="ECO:0008006" key="4">
    <source>
        <dbReference type="Google" id="ProtNLM"/>
    </source>
</evidence>
<sequence length="113" mass="11713">MRTTVLALLVPALVLAGCTSDPAPAPTRFNAEGDVQLTCMAHQQDPPSVDYTDPARADLGRSLAVFKYFVLNGALGYCDGAGPGAADRAWAQFYADSTSNRTPVAAILDAPGG</sequence>
<dbReference type="Proteomes" id="UP001164965">
    <property type="component" value="Chromosome"/>
</dbReference>
<reference evidence="2" key="1">
    <citation type="submission" date="2022-10" db="EMBL/GenBank/DDBJ databases">
        <title>Rhodococcus sp.75.</title>
        <authorList>
            <person name="Sun M."/>
        </authorList>
    </citation>
    <scope>NUCLEOTIDE SEQUENCE</scope>
    <source>
        <strain evidence="2">75</strain>
    </source>
</reference>
<organism evidence="2 3">
    <name type="scientific">Rhodococcus antarcticus</name>
    <dbReference type="NCBI Taxonomy" id="2987751"/>
    <lineage>
        <taxon>Bacteria</taxon>
        <taxon>Bacillati</taxon>
        <taxon>Actinomycetota</taxon>
        <taxon>Actinomycetes</taxon>
        <taxon>Mycobacteriales</taxon>
        <taxon>Nocardiaceae</taxon>
        <taxon>Rhodococcus</taxon>
    </lineage>
</organism>
<keyword evidence="3" id="KW-1185">Reference proteome</keyword>
<dbReference type="RefSeq" id="WP_265381618.1">
    <property type="nucleotide sequence ID" value="NZ_CP110615.1"/>
</dbReference>
<dbReference type="PROSITE" id="PS51257">
    <property type="entry name" value="PROKAR_LIPOPROTEIN"/>
    <property type="match status" value="1"/>
</dbReference>
<name>A0ABY6NWM9_9NOCA</name>
<evidence type="ECO:0000256" key="1">
    <source>
        <dbReference type="SAM" id="SignalP"/>
    </source>
</evidence>
<feature type="signal peptide" evidence="1">
    <location>
        <begin position="1"/>
        <end position="16"/>
    </location>
</feature>
<keyword evidence="1" id="KW-0732">Signal</keyword>
<dbReference type="EMBL" id="CP110615">
    <property type="protein sequence ID" value="UZJ23511.1"/>
    <property type="molecule type" value="Genomic_DNA"/>
</dbReference>
<feature type="chain" id="PRO_5046054616" description="Lipoprotein" evidence="1">
    <location>
        <begin position="17"/>
        <end position="113"/>
    </location>
</feature>